<name>A0ACA9MTL5_9GLOM</name>
<keyword evidence="2" id="KW-1185">Reference proteome</keyword>
<organism evidence="1 2">
    <name type="scientific">Racocetra persica</name>
    <dbReference type="NCBI Taxonomy" id="160502"/>
    <lineage>
        <taxon>Eukaryota</taxon>
        <taxon>Fungi</taxon>
        <taxon>Fungi incertae sedis</taxon>
        <taxon>Mucoromycota</taxon>
        <taxon>Glomeromycotina</taxon>
        <taxon>Glomeromycetes</taxon>
        <taxon>Diversisporales</taxon>
        <taxon>Gigasporaceae</taxon>
        <taxon>Racocetra</taxon>
    </lineage>
</organism>
<evidence type="ECO:0000313" key="1">
    <source>
        <dbReference type="EMBL" id="CAG8604235.1"/>
    </source>
</evidence>
<feature type="non-terminal residue" evidence="1">
    <location>
        <position position="1"/>
    </location>
</feature>
<proteinExistence type="predicted"/>
<gene>
    <name evidence="1" type="ORF">RPERSI_LOCUS6040</name>
</gene>
<dbReference type="EMBL" id="CAJVQC010009406">
    <property type="protein sequence ID" value="CAG8604235.1"/>
    <property type="molecule type" value="Genomic_DNA"/>
</dbReference>
<protein>
    <submittedName>
        <fullName evidence="1">31438_t:CDS:1</fullName>
    </submittedName>
</protein>
<evidence type="ECO:0000313" key="2">
    <source>
        <dbReference type="Proteomes" id="UP000789920"/>
    </source>
</evidence>
<comment type="caution">
    <text evidence="1">The sequence shown here is derived from an EMBL/GenBank/DDBJ whole genome shotgun (WGS) entry which is preliminary data.</text>
</comment>
<reference evidence="1" key="1">
    <citation type="submission" date="2021-06" db="EMBL/GenBank/DDBJ databases">
        <authorList>
            <person name="Kallberg Y."/>
            <person name="Tangrot J."/>
            <person name="Rosling A."/>
        </authorList>
    </citation>
    <scope>NUCLEOTIDE SEQUENCE</scope>
    <source>
        <strain evidence="1">MA461A</strain>
    </source>
</reference>
<dbReference type="Proteomes" id="UP000789920">
    <property type="component" value="Unassembled WGS sequence"/>
</dbReference>
<sequence>SRVETKNTACDMRLHAGFLNAHPSSVYCPEIPFTFEYIKELR</sequence>
<accession>A0ACA9MTL5</accession>